<proteinExistence type="predicted"/>
<dbReference type="GO" id="GO:0071277">
    <property type="term" value="P:cellular response to calcium ion"/>
    <property type="evidence" value="ECO:0007669"/>
    <property type="project" value="TreeGrafter"/>
</dbReference>
<dbReference type="SUPFAM" id="SSF53300">
    <property type="entry name" value="vWA-like"/>
    <property type="match status" value="1"/>
</dbReference>
<reference evidence="3" key="2">
    <citation type="journal article" date="2016" name="Sci. Rep.">
        <title>Dictyocaulus viviparus genome, variome and transcriptome elucidate lungworm biology and support future intervention.</title>
        <authorList>
            <person name="McNulty S.N."/>
            <person name="Strube C."/>
            <person name="Rosa B.A."/>
            <person name="Martin J.C."/>
            <person name="Tyagi R."/>
            <person name="Choi Y.J."/>
            <person name="Wang Q."/>
            <person name="Hallsworth Pepin K."/>
            <person name="Zhang X."/>
            <person name="Ozersky P."/>
            <person name="Wilson R.K."/>
            <person name="Sternberg P.W."/>
            <person name="Gasser R.B."/>
            <person name="Mitreva M."/>
        </authorList>
    </citation>
    <scope>NUCLEOTIDE SEQUENCE [LARGE SCALE GENOMIC DNA]</scope>
    <source>
        <strain evidence="3">HannoverDv2000</strain>
    </source>
</reference>
<organism evidence="2 3">
    <name type="scientific">Dictyocaulus viviparus</name>
    <name type="common">Bovine lungworm</name>
    <dbReference type="NCBI Taxonomy" id="29172"/>
    <lineage>
        <taxon>Eukaryota</taxon>
        <taxon>Metazoa</taxon>
        <taxon>Ecdysozoa</taxon>
        <taxon>Nematoda</taxon>
        <taxon>Chromadorea</taxon>
        <taxon>Rhabditida</taxon>
        <taxon>Rhabditina</taxon>
        <taxon>Rhabditomorpha</taxon>
        <taxon>Strongyloidea</taxon>
        <taxon>Metastrongylidae</taxon>
        <taxon>Dictyocaulus</taxon>
    </lineage>
</organism>
<evidence type="ECO:0000259" key="1">
    <source>
        <dbReference type="Pfam" id="PF07002"/>
    </source>
</evidence>
<dbReference type="STRING" id="29172.A0A0D8XSS5"/>
<dbReference type="PANTHER" id="PTHR10857">
    <property type="entry name" value="COPINE"/>
    <property type="match status" value="1"/>
</dbReference>
<dbReference type="OrthoDB" id="5861492at2759"/>
<reference evidence="2 3" key="1">
    <citation type="submission" date="2013-11" db="EMBL/GenBank/DDBJ databases">
        <title>Draft genome of the bovine lungworm Dictyocaulus viviparus.</title>
        <authorList>
            <person name="Mitreva M."/>
        </authorList>
    </citation>
    <scope>NUCLEOTIDE SEQUENCE [LARGE SCALE GENOMIC DNA]</scope>
    <source>
        <strain evidence="2 3">HannoverDv2000</strain>
    </source>
</reference>
<dbReference type="GO" id="GO:0005544">
    <property type="term" value="F:calcium-dependent phospholipid binding"/>
    <property type="evidence" value="ECO:0007669"/>
    <property type="project" value="InterPro"/>
</dbReference>
<accession>A0A0D8XSS5</accession>
<dbReference type="PANTHER" id="PTHR10857:SF101">
    <property type="entry name" value="COPINE FAMILY PROTEIN 5"/>
    <property type="match status" value="1"/>
</dbReference>
<evidence type="ECO:0000313" key="2">
    <source>
        <dbReference type="EMBL" id="KJH47590.1"/>
    </source>
</evidence>
<gene>
    <name evidence="2" type="ORF">DICVIV_06342</name>
</gene>
<dbReference type="Proteomes" id="UP000053766">
    <property type="component" value="Unassembled WGS sequence"/>
</dbReference>
<dbReference type="InterPro" id="IPR045052">
    <property type="entry name" value="Copine"/>
</dbReference>
<dbReference type="EMBL" id="KN716301">
    <property type="protein sequence ID" value="KJH47590.1"/>
    <property type="molecule type" value="Genomic_DNA"/>
</dbReference>
<keyword evidence="3" id="KW-1185">Reference proteome</keyword>
<protein>
    <submittedName>
        <fullName evidence="2">Copine</fullName>
    </submittedName>
</protein>
<dbReference type="AlphaFoldDB" id="A0A0D8XSS5"/>
<dbReference type="GO" id="GO:0005886">
    <property type="term" value="C:plasma membrane"/>
    <property type="evidence" value="ECO:0007669"/>
    <property type="project" value="TreeGrafter"/>
</dbReference>
<dbReference type="InterPro" id="IPR010734">
    <property type="entry name" value="Copine_C"/>
</dbReference>
<sequence length="338" mass="37947">MLLNLRFLSYRTQLHYEVAVDFSSAAHDTDQNRFDADLQMAIRAIGGILRDYTPNRLFSAFGMGAKIPPTFQESYEFHLNFNVDATCRGLDGVIEAYRKAQGVVIPSKTSKFAPVVSYATRMSYRSGFRGLHYHVLTIFSRGTPTDLKELSAALASASDAPLSVIIVGIGNGDFSQLLKLSLKRKEGTRACLQFIAMDDILDVDSSPSENRSRLAQKALCLIPQQMTDFMHSANIAAKPPIQACRSPLFHCSSLIPDRPSQFFFDGQLPKMHSPQMHRSDRRGSDSQYLDAEIGARNHLNVRVPERCHSVLQTSREQYQRRLKERGLGRVCLRSSSFH</sequence>
<name>A0A0D8XSS5_DICVI</name>
<dbReference type="Pfam" id="PF07002">
    <property type="entry name" value="Copine"/>
    <property type="match status" value="1"/>
</dbReference>
<dbReference type="InterPro" id="IPR036465">
    <property type="entry name" value="vWFA_dom_sf"/>
</dbReference>
<feature type="domain" description="Copine C-terminal" evidence="1">
    <location>
        <begin position="38"/>
        <end position="236"/>
    </location>
</feature>
<evidence type="ECO:0000313" key="3">
    <source>
        <dbReference type="Proteomes" id="UP000053766"/>
    </source>
</evidence>